<dbReference type="InterPro" id="IPR003673">
    <property type="entry name" value="CoA-Trfase_fam_III"/>
</dbReference>
<dbReference type="Proteomes" id="UP000414233">
    <property type="component" value="Unassembled WGS sequence"/>
</dbReference>
<evidence type="ECO:0000313" key="2">
    <source>
        <dbReference type="EMBL" id="VVD65528.1"/>
    </source>
</evidence>
<keyword evidence="3" id="KW-1185">Reference proteome</keyword>
<organism evidence="2 3">
    <name type="scientific">Pandoraea terrae</name>
    <dbReference type="NCBI Taxonomy" id="1537710"/>
    <lineage>
        <taxon>Bacteria</taxon>
        <taxon>Pseudomonadati</taxon>
        <taxon>Pseudomonadota</taxon>
        <taxon>Betaproteobacteria</taxon>
        <taxon>Burkholderiales</taxon>
        <taxon>Burkholderiaceae</taxon>
        <taxon>Pandoraea</taxon>
    </lineage>
</organism>
<dbReference type="Gene3D" id="3.30.1540.10">
    <property type="entry name" value="formyl-coa transferase, domain 3"/>
    <property type="match status" value="1"/>
</dbReference>
<reference evidence="2 3" key="1">
    <citation type="submission" date="2019-08" db="EMBL/GenBank/DDBJ databases">
        <authorList>
            <person name="Peeters C."/>
        </authorList>
    </citation>
    <scope>NUCLEOTIDE SEQUENCE [LARGE SCALE GENOMIC DNA]</scope>
    <source>
        <strain evidence="2 3">LMG 30175</strain>
    </source>
</reference>
<proteinExistence type="predicted"/>
<evidence type="ECO:0000313" key="3">
    <source>
        <dbReference type="Proteomes" id="UP000414233"/>
    </source>
</evidence>
<dbReference type="InterPro" id="IPR050483">
    <property type="entry name" value="CoA-transferase_III_domain"/>
</dbReference>
<dbReference type="SUPFAM" id="SSF89796">
    <property type="entry name" value="CoA-transferase family III (CaiB/BaiF)"/>
    <property type="match status" value="1"/>
</dbReference>
<sequence length="425" mass="44599">MRGHRVRGTPPPETRVSPFLNSTPALPAKDLPLAGVRVLDFTRVLAGPFCTALLADLGADVIKIEPPQGDDYRAVAPMRDGHGALFSVVNRNKQSAVLDLKQAEGVALARELASHADIVIENFRPGVADKLGIGYAALSAVNERLIYVSVSGFGQSGPAAHRPAYDIVIQAMSGLMAATGSPDGPPTLIGEAVSDVVAGLFASWGALVALFARERHGRGTHVDVSMLDSTLAFAATSVSRHLFTGAVPARVGNRHPLSAPFGVFRARDGHFVLAVLNNKLFAALAAAIDRPDLCHDPRNACDETRAANEAALREAIEAWSMARDVADVERALEAAAVPVAPIWNIAQALACEQSQARGVLTEVAHPALPGLRLPSQPLKFSAFEGNVVKPAPALGEHTDAVLQRVLGLSMARVAELRAAGAFGAV</sequence>
<keyword evidence="1 2" id="KW-0808">Transferase</keyword>
<dbReference type="Pfam" id="PF02515">
    <property type="entry name" value="CoA_transf_3"/>
    <property type="match status" value="1"/>
</dbReference>
<dbReference type="GO" id="GO:0008410">
    <property type="term" value="F:CoA-transferase activity"/>
    <property type="evidence" value="ECO:0007669"/>
    <property type="project" value="TreeGrafter"/>
</dbReference>
<name>A0A5E4RUG9_9BURK</name>
<dbReference type="InterPro" id="IPR023606">
    <property type="entry name" value="CoA-Trfase_III_dom_1_sf"/>
</dbReference>
<evidence type="ECO:0000256" key="1">
    <source>
        <dbReference type="ARBA" id="ARBA00022679"/>
    </source>
</evidence>
<dbReference type="Gene3D" id="3.40.50.10540">
    <property type="entry name" value="Crotonobetainyl-coa:carnitine coa-transferase, domain 1"/>
    <property type="match status" value="1"/>
</dbReference>
<dbReference type="PANTHER" id="PTHR48207:SF3">
    <property type="entry name" value="SUCCINATE--HYDROXYMETHYLGLUTARATE COA-TRANSFERASE"/>
    <property type="match status" value="1"/>
</dbReference>
<gene>
    <name evidence="2" type="ORF">PTE30175_00323</name>
</gene>
<dbReference type="EMBL" id="CABPRZ010000001">
    <property type="protein sequence ID" value="VVD65528.1"/>
    <property type="molecule type" value="Genomic_DNA"/>
</dbReference>
<accession>A0A5E4RUG9</accession>
<dbReference type="InterPro" id="IPR044855">
    <property type="entry name" value="CoA-Trfase_III_dom3_sf"/>
</dbReference>
<dbReference type="OrthoDB" id="5294844at2"/>
<dbReference type="AlphaFoldDB" id="A0A5E4RUG9"/>
<dbReference type="PANTHER" id="PTHR48207">
    <property type="entry name" value="SUCCINATE--HYDROXYMETHYLGLUTARATE COA-TRANSFERASE"/>
    <property type="match status" value="1"/>
</dbReference>
<protein>
    <submittedName>
        <fullName evidence="2">CoA transferase</fullName>
    </submittedName>
</protein>